<protein>
    <submittedName>
        <fullName evidence="1">Uncharacterized protein</fullName>
    </submittedName>
</protein>
<comment type="caution">
    <text evidence="1">The sequence shown here is derived from an EMBL/GenBank/DDBJ whole genome shotgun (WGS) entry which is preliminary data.</text>
</comment>
<dbReference type="AlphaFoldDB" id="A0A0V1MNN1"/>
<sequence>MSTQIMLNTVREQLEFLLTNSLWDHFLEVLKSPYQPAVEYEQADVSTANNNKIFLIFIIKIFIPQRIESASALATYIVRQQQLKLKPRKQTHNSSKQSVSIVSSSKDDRNFVTKSPAALKLRSAQYDVGGTVIMSLDVAQQLRRQPFRP</sequence>
<keyword evidence="2" id="KW-1185">Reference proteome</keyword>
<organism evidence="1 2">
    <name type="scientific">Trichinella papuae</name>
    <dbReference type="NCBI Taxonomy" id="268474"/>
    <lineage>
        <taxon>Eukaryota</taxon>
        <taxon>Metazoa</taxon>
        <taxon>Ecdysozoa</taxon>
        <taxon>Nematoda</taxon>
        <taxon>Enoplea</taxon>
        <taxon>Dorylaimia</taxon>
        <taxon>Trichinellida</taxon>
        <taxon>Trichinellidae</taxon>
        <taxon>Trichinella</taxon>
    </lineage>
</organism>
<evidence type="ECO:0000313" key="2">
    <source>
        <dbReference type="Proteomes" id="UP000054843"/>
    </source>
</evidence>
<name>A0A0V1MNN1_9BILA</name>
<dbReference type="OrthoDB" id="5935720at2759"/>
<proteinExistence type="predicted"/>
<dbReference type="Proteomes" id="UP000054843">
    <property type="component" value="Unassembled WGS sequence"/>
</dbReference>
<accession>A0A0V1MNN1</accession>
<evidence type="ECO:0000313" key="1">
    <source>
        <dbReference type="EMBL" id="KRZ73136.1"/>
    </source>
</evidence>
<dbReference type="EMBL" id="JYDO01000067">
    <property type="protein sequence ID" value="KRZ73136.1"/>
    <property type="molecule type" value="Genomic_DNA"/>
</dbReference>
<reference evidence="1 2" key="1">
    <citation type="submission" date="2015-01" db="EMBL/GenBank/DDBJ databases">
        <title>Evolution of Trichinella species and genotypes.</title>
        <authorList>
            <person name="Korhonen P.K."/>
            <person name="Edoardo P."/>
            <person name="Giuseppe L.R."/>
            <person name="Gasser R.B."/>
        </authorList>
    </citation>
    <scope>NUCLEOTIDE SEQUENCE [LARGE SCALE GENOMIC DNA]</scope>
    <source>
        <strain evidence="1">ISS1980</strain>
    </source>
</reference>
<gene>
    <name evidence="1" type="ORF">T10_5131</name>
</gene>